<sequence length="207" mass="22772">MSSPGAATTARDDRPATARSLASRAREAVVARVRDALGPSPRQSILSTLSLTMIIATALMLWKTLILCTMSDSPIVVVLSGSMEPGLRRGDLLVLENWRRATEIGETVVFNVRGRDVPIVHRIVRAHGRNVRGDDERLMLTKGDNNFADDIGLYAPGQRWLTEEDIVGRAFVFLPHVGRLTILMNDYPAFKVCLLAVLGYYVVTGKD</sequence>
<dbReference type="Pfam" id="PF10502">
    <property type="entry name" value="Peptidase_S26"/>
    <property type="match status" value="1"/>
</dbReference>
<organism evidence="12 13">
    <name type="scientific">Ostreococcus tauri</name>
    <name type="common">Marine green alga</name>
    <dbReference type="NCBI Taxonomy" id="70448"/>
    <lineage>
        <taxon>Eukaryota</taxon>
        <taxon>Viridiplantae</taxon>
        <taxon>Chlorophyta</taxon>
        <taxon>Mamiellophyceae</taxon>
        <taxon>Mamiellales</taxon>
        <taxon>Bathycoccaceae</taxon>
        <taxon>Ostreococcus</taxon>
    </lineage>
</organism>
<dbReference type="EMBL" id="CAID01000005">
    <property type="protein sequence ID" value="CAL53942.1"/>
    <property type="molecule type" value="Genomic_DNA"/>
</dbReference>
<dbReference type="GO" id="GO:0005787">
    <property type="term" value="C:signal peptidase complex"/>
    <property type="evidence" value="ECO:0007669"/>
    <property type="project" value="TreeGrafter"/>
</dbReference>
<comment type="caution">
    <text evidence="12">The sequence shown here is derived from an EMBL/GenBank/DDBJ whole genome shotgun (WGS) entry which is preliminary data.</text>
</comment>
<dbReference type="CDD" id="cd06462">
    <property type="entry name" value="Peptidase_S24_S26"/>
    <property type="match status" value="1"/>
</dbReference>
<reference evidence="13" key="1">
    <citation type="journal article" date="2006" name="Proc. Natl. Acad. Sci. U.S.A.">
        <title>Genome analysis of the smallest free-living eukaryote Ostreococcus tauri unveils many unique features.</title>
        <authorList>
            <person name="Derelle E."/>
            <person name="Ferraz C."/>
            <person name="Rombauts S."/>
            <person name="Rouze P."/>
            <person name="Worden A.Z."/>
            <person name="Robbens S."/>
            <person name="Partensky F."/>
            <person name="Degroeve S."/>
            <person name="Echeynie S."/>
            <person name="Cooke R."/>
            <person name="Saeys Y."/>
            <person name="Wuyts J."/>
            <person name="Jabbari K."/>
            <person name="Bowler C."/>
            <person name="Panaud O."/>
            <person name="Piegu B."/>
            <person name="Ball S.G."/>
            <person name="Ral J.-P."/>
            <person name="Bouget F.-Y."/>
            <person name="Piganeau G."/>
            <person name="De Baets B."/>
            <person name="Picard A."/>
            <person name="Delseny M."/>
            <person name="Demaille J."/>
            <person name="Van de Peer Y."/>
            <person name="Moreau H."/>
        </authorList>
    </citation>
    <scope>NUCLEOTIDE SEQUENCE [LARGE SCALE GENOMIC DNA]</scope>
    <source>
        <strain evidence="13">OTTH 0595 / CCAP 157/2 / RCC745</strain>
    </source>
</reference>
<dbReference type="Proteomes" id="UP000009170">
    <property type="component" value="Unassembled WGS sequence"/>
</dbReference>
<dbReference type="AlphaFoldDB" id="Q019I3"/>
<dbReference type="Gene3D" id="2.10.109.10">
    <property type="entry name" value="Umud Fragment, subunit A"/>
    <property type="match status" value="1"/>
</dbReference>
<dbReference type="GO" id="GO:0006465">
    <property type="term" value="P:signal peptide processing"/>
    <property type="evidence" value="ECO:0007669"/>
    <property type="project" value="InterPro"/>
</dbReference>
<comment type="catalytic activity">
    <reaction evidence="1">
        <text>Cleavage of hydrophobic, N-terminal signal or leader sequences from secreted and periplasmic proteins.</text>
        <dbReference type="EC" id="3.4.21.89"/>
    </reaction>
</comment>
<proteinExistence type="inferred from homology"/>
<name>Q019I3_OSTTA</name>
<evidence type="ECO:0000256" key="4">
    <source>
        <dbReference type="ARBA" id="ARBA00013208"/>
    </source>
</evidence>
<evidence type="ECO:0000256" key="5">
    <source>
        <dbReference type="ARBA" id="ARBA00019685"/>
    </source>
</evidence>
<protein>
    <recommendedName>
        <fullName evidence="5">Signal peptidase complex catalytic subunit SEC11</fullName>
        <ecNumber evidence="4">3.4.21.89</ecNumber>
    </recommendedName>
    <alternativeName>
        <fullName evidence="6">Signal peptidase complex catalytic subunit sec11</fullName>
    </alternativeName>
</protein>
<keyword evidence="13" id="KW-1185">Reference proteome</keyword>
<comment type="subcellular location">
    <subcellularLocation>
        <location evidence="2">Endoplasmic reticulum membrane</location>
        <topology evidence="2">Single-pass type II membrane protein</topology>
    </subcellularLocation>
</comment>
<feature type="domain" description="Peptidase S26" evidence="11">
    <location>
        <begin position="54"/>
        <end position="140"/>
    </location>
</feature>
<evidence type="ECO:0000256" key="2">
    <source>
        <dbReference type="ARBA" id="ARBA00004648"/>
    </source>
</evidence>
<comment type="function">
    <text evidence="10">Catalytic component of the signal peptidase complex (SPC) which catalyzes the cleavage of N-terminal signal sequences from nascent proteins as they are translocated into the lumen of the endoplasmic reticulum. Specifically cleaves N-terminal signal peptides that contain a hydrophobic alpha-helix (h-region) shorter than 18-20 amino acids.</text>
</comment>
<dbReference type="GeneID" id="9833266"/>
<evidence type="ECO:0000313" key="13">
    <source>
        <dbReference type="Proteomes" id="UP000009170"/>
    </source>
</evidence>
<dbReference type="SUPFAM" id="SSF51306">
    <property type="entry name" value="LexA/Signal peptidase"/>
    <property type="match status" value="1"/>
</dbReference>
<dbReference type="KEGG" id="ota:OT_ostta05g01840"/>
<dbReference type="PANTHER" id="PTHR10806">
    <property type="entry name" value="SIGNAL PEPTIDASE COMPLEX CATALYTIC SUBUNIT SEC11"/>
    <property type="match status" value="1"/>
</dbReference>
<dbReference type="OMA" id="HERGDTK"/>
<dbReference type="RefSeq" id="XP_003079284.1">
    <property type="nucleotide sequence ID" value="XM_003079236.1"/>
</dbReference>
<accession>Q019I3</accession>
<dbReference type="MEROPS" id="S26.010"/>
<keyword evidence="8" id="KW-1133">Transmembrane helix</keyword>
<dbReference type="OrthoDB" id="10257561at2759"/>
<evidence type="ECO:0000256" key="9">
    <source>
        <dbReference type="ARBA" id="ARBA00023136"/>
    </source>
</evidence>
<evidence type="ECO:0000313" key="12">
    <source>
        <dbReference type="EMBL" id="CAL53942.1"/>
    </source>
</evidence>
<evidence type="ECO:0000256" key="10">
    <source>
        <dbReference type="ARBA" id="ARBA00045533"/>
    </source>
</evidence>
<evidence type="ECO:0000256" key="7">
    <source>
        <dbReference type="ARBA" id="ARBA00022692"/>
    </source>
</evidence>
<dbReference type="FunCoup" id="Q019I3">
    <property type="interactions" value="1596"/>
</dbReference>
<evidence type="ECO:0000256" key="3">
    <source>
        <dbReference type="ARBA" id="ARBA00011035"/>
    </source>
</evidence>
<dbReference type="InterPro" id="IPR019533">
    <property type="entry name" value="Peptidase_S26"/>
</dbReference>
<keyword evidence="9" id="KW-0472">Membrane</keyword>
<dbReference type="GO" id="GO:0009003">
    <property type="term" value="F:signal peptidase activity"/>
    <property type="evidence" value="ECO:0007669"/>
    <property type="project" value="UniProtKB-EC"/>
</dbReference>
<dbReference type="NCBIfam" id="TIGR02228">
    <property type="entry name" value="sigpep_I_arch"/>
    <property type="match status" value="1"/>
</dbReference>
<dbReference type="EC" id="3.4.21.89" evidence="4"/>
<reference evidence="12 13" key="2">
    <citation type="journal article" date="2014" name="BMC Genomics">
        <title>An improved genome of the model marine alga Ostreococcus tauri unfolds by assessing Illumina de novo assemblies.</title>
        <authorList>
            <person name="Blanc-Mathieu R."/>
            <person name="Verhelst B."/>
            <person name="Derelle E."/>
            <person name="Rombauts S."/>
            <person name="Bouget F.Y."/>
            <person name="Carre I."/>
            <person name="Chateau A."/>
            <person name="Eyre-Walker A."/>
            <person name="Grimsley N."/>
            <person name="Moreau H."/>
            <person name="Piegu B."/>
            <person name="Rivals E."/>
            <person name="Schackwitz W."/>
            <person name="Van de Peer Y."/>
            <person name="Piganeau G."/>
        </authorList>
    </citation>
    <scope>NUCLEOTIDE SEQUENCE [LARGE SCALE GENOMIC DNA]</scope>
    <source>
        <strain evidence="13">OTTH 0595 / CCAP 157/2 / RCC745</strain>
    </source>
</reference>
<dbReference type="InParanoid" id="Q019I3"/>
<dbReference type="InterPro" id="IPR036286">
    <property type="entry name" value="LexA/Signal_pep-like_sf"/>
</dbReference>
<evidence type="ECO:0000256" key="1">
    <source>
        <dbReference type="ARBA" id="ARBA00000677"/>
    </source>
</evidence>
<dbReference type="InterPro" id="IPR001733">
    <property type="entry name" value="Peptidase_S26B"/>
</dbReference>
<evidence type="ECO:0000256" key="8">
    <source>
        <dbReference type="ARBA" id="ARBA00022989"/>
    </source>
</evidence>
<dbReference type="GO" id="GO:0004252">
    <property type="term" value="F:serine-type endopeptidase activity"/>
    <property type="evidence" value="ECO:0007669"/>
    <property type="project" value="InterPro"/>
</dbReference>
<dbReference type="PANTHER" id="PTHR10806:SF6">
    <property type="entry name" value="SIGNAL PEPTIDASE COMPLEX CATALYTIC SUBUNIT SEC11"/>
    <property type="match status" value="1"/>
</dbReference>
<comment type="similarity">
    <text evidence="3">Belongs to the peptidase S26B family.</text>
</comment>
<gene>
    <name evidence="12" type="ORF">OT_ostta05g01840</name>
</gene>
<evidence type="ECO:0000256" key="6">
    <source>
        <dbReference type="ARBA" id="ARBA00021755"/>
    </source>
</evidence>
<dbReference type="PRINTS" id="PR00728">
    <property type="entry name" value="SIGNALPTASE"/>
</dbReference>
<keyword evidence="7" id="KW-0812">Transmembrane</keyword>
<dbReference type="STRING" id="70448.Q019I3"/>
<evidence type="ECO:0000259" key="11">
    <source>
        <dbReference type="Pfam" id="PF10502"/>
    </source>
</evidence>